<accession>A0A142D9X8</accession>
<sequence>MLNKACGAKVWTVREILNDMSISQLRNSLIDMTPVKFSVSPGDITPDIEAKMKRDYIDFSLSRLSKDHLIDLIFLHPSVYIDVIPGSSTGFNYSQLPLAPLANTVFTRDQQITTAKGVVIGRFGAQQRLSENDLMEIVWPQLGIKPIGRIEAPGTIEGGDFIPLSTDCMLLGTGLRTNMSAAMQLMNRDLLGCNRFIVIEDLCDLNQQRMHLDTYFNVASEKLCVCIDAIAQDNPKYLRIAREFVKRGPSGYTEERAMPFGQWLKKEGFEVIEASFKQQEEYFINLLHLGKNAKGKDIVFSINPEVESSLRKRGFDGEVHYLDFSPITAMYGGAHCASQVLRSPK</sequence>
<reference evidence="1" key="1">
    <citation type="submission" date="2015-10" db="EMBL/GenBank/DDBJ databases">
        <title>Arginine deiminase pathway enzymes: evolutionary history in metamonads and other eukaryotes.</title>
        <authorList>
            <person name="Novak L."/>
            <person name="Zubacova Z."/>
            <person name="Karnkowska A."/>
            <person name="Kolisko M."/>
            <person name="Hroudova M."/>
            <person name="Stairs C.W."/>
            <person name="Simpson A.G.B."/>
            <person name="Keeling P.J."/>
            <person name="Roger A.J."/>
            <person name="Cepicka I."/>
            <person name="Hampl V."/>
        </authorList>
    </citation>
    <scope>NUCLEOTIDE SEQUENCE</scope>
</reference>
<dbReference type="GO" id="GO:0019546">
    <property type="term" value="P:L-arginine deiminase pathway"/>
    <property type="evidence" value="ECO:0007669"/>
    <property type="project" value="TreeGrafter"/>
</dbReference>
<organism evidence="1">
    <name type="scientific">Lacusteria cypriaca</name>
    <dbReference type="NCBI Taxonomy" id="929580"/>
    <lineage>
        <taxon>Eukaryota</taxon>
        <taxon>Metamonada</taxon>
        <taxon>Parabasalia</taxon>
        <taxon>Trichomonadida</taxon>
        <taxon>Trichomonadidae</taxon>
        <taxon>Lacusteria</taxon>
    </lineage>
</organism>
<keyword evidence="1" id="KW-0378">Hydrolase</keyword>
<dbReference type="EMBL" id="KT883865">
    <property type="protein sequence ID" value="AMQ24251.1"/>
    <property type="molecule type" value="mRNA"/>
</dbReference>
<dbReference type="SUPFAM" id="SSF55909">
    <property type="entry name" value="Pentein"/>
    <property type="match status" value="1"/>
</dbReference>
<name>A0A142D9X8_9EUKA</name>
<protein>
    <submittedName>
        <fullName evidence="1">Arginine deiminase</fullName>
        <ecNumber evidence="1">3.5.3.6</ecNumber>
    </submittedName>
</protein>
<dbReference type="PANTHER" id="PTHR47271:SF2">
    <property type="entry name" value="ARGININE DEIMINASE"/>
    <property type="match status" value="1"/>
</dbReference>
<dbReference type="GO" id="GO:0016990">
    <property type="term" value="F:arginine deiminase activity"/>
    <property type="evidence" value="ECO:0007669"/>
    <property type="project" value="UniProtKB-EC"/>
</dbReference>
<proteinExistence type="evidence at transcript level"/>
<dbReference type="Gene3D" id="3.75.10.10">
    <property type="entry name" value="L-arginine/glycine Amidinotransferase, Chain A"/>
    <property type="match status" value="1"/>
</dbReference>
<dbReference type="Pfam" id="PF02274">
    <property type="entry name" value="ADI"/>
    <property type="match status" value="1"/>
</dbReference>
<dbReference type="PANTHER" id="PTHR47271">
    <property type="entry name" value="ARGININE DEIMINASE"/>
    <property type="match status" value="1"/>
</dbReference>
<evidence type="ECO:0000313" key="1">
    <source>
        <dbReference type="EMBL" id="AMQ24251.1"/>
    </source>
</evidence>
<dbReference type="EC" id="3.5.3.6" evidence="1"/>
<dbReference type="AlphaFoldDB" id="A0A142D9X8"/>